<dbReference type="InterPro" id="IPR019734">
    <property type="entry name" value="TPR_rpt"/>
</dbReference>
<feature type="compositionally biased region" description="Low complexity" evidence="4">
    <location>
        <begin position="1"/>
        <end position="26"/>
    </location>
</feature>
<dbReference type="PROSITE" id="PS50005">
    <property type="entry name" value="TPR"/>
    <property type="match status" value="2"/>
</dbReference>
<dbReference type="SMART" id="SM00028">
    <property type="entry name" value="TPR"/>
    <property type="match status" value="5"/>
</dbReference>
<evidence type="ECO:0000256" key="3">
    <source>
        <dbReference type="PROSITE-ProRule" id="PRU00339"/>
    </source>
</evidence>
<name>A0AAU7DK17_9BACT</name>
<feature type="repeat" description="TPR" evidence="3">
    <location>
        <begin position="58"/>
        <end position="91"/>
    </location>
</feature>
<organism evidence="5">
    <name type="scientific">Telmatobacter sp. DSM 110680</name>
    <dbReference type="NCBI Taxonomy" id="3036704"/>
    <lineage>
        <taxon>Bacteria</taxon>
        <taxon>Pseudomonadati</taxon>
        <taxon>Acidobacteriota</taxon>
        <taxon>Terriglobia</taxon>
        <taxon>Terriglobales</taxon>
        <taxon>Acidobacteriaceae</taxon>
        <taxon>Telmatobacter</taxon>
    </lineage>
</organism>
<accession>A0AAU7DK17</accession>
<keyword evidence="1" id="KW-0677">Repeat</keyword>
<evidence type="ECO:0000256" key="1">
    <source>
        <dbReference type="ARBA" id="ARBA00022737"/>
    </source>
</evidence>
<dbReference type="Gene3D" id="1.25.40.10">
    <property type="entry name" value="Tetratricopeptide repeat domain"/>
    <property type="match status" value="3"/>
</dbReference>
<gene>
    <name evidence="5" type="ORF">P8935_24405</name>
</gene>
<dbReference type="SUPFAM" id="SSF48452">
    <property type="entry name" value="TPR-like"/>
    <property type="match status" value="2"/>
</dbReference>
<dbReference type="InterPro" id="IPR011990">
    <property type="entry name" value="TPR-like_helical_dom_sf"/>
</dbReference>
<protein>
    <submittedName>
        <fullName evidence="5">Tetratricopeptide repeat protein</fullName>
    </submittedName>
</protein>
<dbReference type="AlphaFoldDB" id="A0AAU7DK17"/>
<dbReference type="PANTHER" id="PTHR45586">
    <property type="entry name" value="TPR REPEAT-CONTAINING PROTEIN PA4667"/>
    <property type="match status" value="1"/>
</dbReference>
<evidence type="ECO:0000256" key="4">
    <source>
        <dbReference type="SAM" id="MobiDB-lite"/>
    </source>
</evidence>
<reference evidence="5" key="1">
    <citation type="submission" date="2023-03" db="EMBL/GenBank/DDBJ databases">
        <title>Edaphobacter sp.</title>
        <authorList>
            <person name="Huber K.J."/>
            <person name="Papendorf J."/>
            <person name="Pilke C."/>
            <person name="Bunk B."/>
            <person name="Sproeer C."/>
            <person name="Pester M."/>
        </authorList>
    </citation>
    <scope>NUCLEOTIDE SEQUENCE</scope>
    <source>
        <strain evidence="5">DSM 110680</strain>
    </source>
</reference>
<proteinExistence type="predicted"/>
<keyword evidence="2 3" id="KW-0802">TPR repeat</keyword>
<feature type="repeat" description="TPR" evidence="3">
    <location>
        <begin position="24"/>
        <end position="57"/>
    </location>
</feature>
<feature type="region of interest" description="Disordered" evidence="4">
    <location>
        <begin position="1"/>
        <end position="31"/>
    </location>
</feature>
<dbReference type="RefSeq" id="WP_348262919.1">
    <property type="nucleotide sequence ID" value="NZ_CP121196.1"/>
</dbReference>
<sequence length="381" mass="41468">MSRPSQAQSRSSAATHSTTETKTFESLSKSADEARDAGRLDDAVKLYRRALTLNPKWTEGWWSLGTLHYDSDRYLEAQLAFGKVVALDPKQGTARAMLGLCEFELGKSEQALKDIEASKSLGVLEDKQLRDVVVYHDGILLQRAGQFEAAKAALTSLCLNGVRSSELAGTFGMVALRMRDVAAPDPSTEAGEVVQHAGRGACLNAAKEYETAKTEFDQVIARAPHFPLVHYAYGCALVDARDIPGAIKEFEAEIAEQPKSVLPRLHIAVAEYKVDSAAGLKYAEEAVQLDPKLPLGHYLLGLLLLDTGAYERAVPELETARKAFPQEGRIDLSLATAYAHVGRLQDAAQARVEFARKKQAEQAKAEGAVEITDAMNARTKQ</sequence>
<dbReference type="InterPro" id="IPR051012">
    <property type="entry name" value="CellSynth/LPSAsmb/PSIAsmb"/>
</dbReference>
<evidence type="ECO:0000313" key="5">
    <source>
        <dbReference type="EMBL" id="XBH17694.1"/>
    </source>
</evidence>
<dbReference type="Pfam" id="PF13432">
    <property type="entry name" value="TPR_16"/>
    <property type="match status" value="3"/>
</dbReference>
<evidence type="ECO:0000256" key="2">
    <source>
        <dbReference type="ARBA" id="ARBA00022803"/>
    </source>
</evidence>
<dbReference type="EMBL" id="CP121196">
    <property type="protein sequence ID" value="XBH17694.1"/>
    <property type="molecule type" value="Genomic_DNA"/>
</dbReference>
<dbReference type="PANTHER" id="PTHR45586:SF1">
    <property type="entry name" value="LIPOPOLYSACCHARIDE ASSEMBLY PROTEIN B"/>
    <property type="match status" value="1"/>
</dbReference>